<dbReference type="Proteomes" id="UP000198649">
    <property type="component" value="Unassembled WGS sequence"/>
</dbReference>
<dbReference type="InterPro" id="IPR003615">
    <property type="entry name" value="HNH_nuc"/>
</dbReference>
<name>A0A1I3RTM7_9ACTN</name>
<gene>
    <name evidence="3" type="ORF">SAMN05216561_1403</name>
</gene>
<organism evidence="3 4">
    <name type="scientific">Nocardioides psychrotolerans</name>
    <dbReference type="NCBI Taxonomy" id="1005945"/>
    <lineage>
        <taxon>Bacteria</taxon>
        <taxon>Bacillati</taxon>
        <taxon>Actinomycetota</taxon>
        <taxon>Actinomycetes</taxon>
        <taxon>Propionibacteriales</taxon>
        <taxon>Nocardioidaceae</taxon>
        <taxon>Nocardioides</taxon>
    </lineage>
</organism>
<reference evidence="3 4" key="1">
    <citation type="submission" date="2016-10" db="EMBL/GenBank/DDBJ databases">
        <authorList>
            <person name="de Groot N.N."/>
        </authorList>
    </citation>
    <scope>NUCLEOTIDE SEQUENCE [LARGE SCALE GENOMIC DNA]</scope>
    <source>
        <strain evidence="3 4">CGMCC 1.11156</strain>
    </source>
</reference>
<evidence type="ECO:0000259" key="2">
    <source>
        <dbReference type="Pfam" id="PF01844"/>
    </source>
</evidence>
<feature type="domain" description="HNH" evidence="2">
    <location>
        <begin position="2"/>
        <end position="31"/>
    </location>
</feature>
<dbReference type="GO" id="GO:0003676">
    <property type="term" value="F:nucleic acid binding"/>
    <property type="evidence" value="ECO:0007669"/>
    <property type="project" value="InterPro"/>
</dbReference>
<dbReference type="GO" id="GO:0008270">
    <property type="term" value="F:zinc ion binding"/>
    <property type="evidence" value="ECO:0007669"/>
    <property type="project" value="InterPro"/>
</dbReference>
<protein>
    <submittedName>
        <fullName evidence="3">HNH endonuclease</fullName>
    </submittedName>
</protein>
<feature type="region of interest" description="Disordered" evidence="1">
    <location>
        <begin position="38"/>
        <end position="76"/>
    </location>
</feature>
<dbReference type="AlphaFoldDB" id="A0A1I3RTM7"/>
<evidence type="ECO:0000313" key="4">
    <source>
        <dbReference type="Proteomes" id="UP000198649"/>
    </source>
</evidence>
<keyword evidence="3" id="KW-0255">Endonuclease</keyword>
<dbReference type="Gene3D" id="1.10.30.50">
    <property type="match status" value="1"/>
</dbReference>
<sequence>QTDHITDWAEGGPTTVTNTQGLCARCNLAKQALGWRARTLPGTGRTRRHTVATTTPTGHTYHSRAPAPPGHIDIGTPREQLLHDLTA</sequence>
<dbReference type="RefSeq" id="WP_143099890.1">
    <property type="nucleotide sequence ID" value="NZ_FOQG01000040.1"/>
</dbReference>
<evidence type="ECO:0000256" key="1">
    <source>
        <dbReference type="SAM" id="MobiDB-lite"/>
    </source>
</evidence>
<feature type="non-terminal residue" evidence="3">
    <location>
        <position position="1"/>
    </location>
</feature>
<keyword evidence="3" id="KW-0378">Hydrolase</keyword>
<dbReference type="GO" id="GO:0004519">
    <property type="term" value="F:endonuclease activity"/>
    <property type="evidence" value="ECO:0007669"/>
    <property type="project" value="UniProtKB-KW"/>
</dbReference>
<dbReference type="Pfam" id="PF01844">
    <property type="entry name" value="HNH"/>
    <property type="match status" value="1"/>
</dbReference>
<keyword evidence="4" id="KW-1185">Reference proteome</keyword>
<dbReference type="CDD" id="cd00085">
    <property type="entry name" value="HNHc"/>
    <property type="match status" value="1"/>
</dbReference>
<keyword evidence="3" id="KW-0540">Nuclease</keyword>
<dbReference type="InterPro" id="IPR002711">
    <property type="entry name" value="HNH"/>
</dbReference>
<proteinExistence type="predicted"/>
<evidence type="ECO:0000313" key="3">
    <source>
        <dbReference type="EMBL" id="SFJ49914.1"/>
    </source>
</evidence>
<dbReference type="EMBL" id="FOQG01000040">
    <property type="protein sequence ID" value="SFJ49914.1"/>
    <property type="molecule type" value="Genomic_DNA"/>
</dbReference>
<feature type="compositionally biased region" description="Low complexity" evidence="1">
    <location>
        <begin position="51"/>
        <end position="60"/>
    </location>
</feature>
<accession>A0A1I3RTM7</accession>